<dbReference type="InterPro" id="IPR001387">
    <property type="entry name" value="Cro/C1-type_HTH"/>
</dbReference>
<keyword evidence="1" id="KW-0238">DNA-binding</keyword>
<comment type="caution">
    <text evidence="4">The sequence shown here is derived from an EMBL/GenBank/DDBJ whole genome shotgun (WGS) entry which is preliminary data.</text>
</comment>
<organism evidence="4 5">
    <name type="scientific">Paenibacillus puldeungensis</name>
    <dbReference type="NCBI Taxonomy" id="696536"/>
    <lineage>
        <taxon>Bacteria</taxon>
        <taxon>Bacillati</taxon>
        <taxon>Bacillota</taxon>
        <taxon>Bacilli</taxon>
        <taxon>Bacillales</taxon>
        <taxon>Paenibacillaceae</taxon>
        <taxon>Paenibacillus</taxon>
    </lineage>
</organism>
<dbReference type="EMBL" id="JBHTLM010000006">
    <property type="protein sequence ID" value="MFD1176817.1"/>
    <property type="molecule type" value="Genomic_DNA"/>
</dbReference>
<feature type="transmembrane region" description="Helical" evidence="2">
    <location>
        <begin position="128"/>
        <end position="159"/>
    </location>
</feature>
<dbReference type="PANTHER" id="PTHR46558">
    <property type="entry name" value="TRACRIPTIONAL REGULATORY PROTEIN-RELATED-RELATED"/>
    <property type="match status" value="1"/>
</dbReference>
<evidence type="ECO:0000256" key="1">
    <source>
        <dbReference type="ARBA" id="ARBA00023125"/>
    </source>
</evidence>
<gene>
    <name evidence="4" type="ORF">ACFQ3W_10975</name>
</gene>
<evidence type="ECO:0000313" key="5">
    <source>
        <dbReference type="Proteomes" id="UP001597262"/>
    </source>
</evidence>
<keyword evidence="2" id="KW-0812">Transmembrane</keyword>
<dbReference type="InterPro" id="IPR010982">
    <property type="entry name" value="Lambda_DNA-bd_dom_sf"/>
</dbReference>
<evidence type="ECO:0000259" key="3">
    <source>
        <dbReference type="PROSITE" id="PS50943"/>
    </source>
</evidence>
<dbReference type="RefSeq" id="WP_379319259.1">
    <property type="nucleotide sequence ID" value="NZ_JBHTLM010000006.1"/>
</dbReference>
<keyword evidence="2" id="KW-1133">Transmembrane helix</keyword>
<dbReference type="Pfam" id="PF01381">
    <property type="entry name" value="HTH_3"/>
    <property type="match status" value="1"/>
</dbReference>
<dbReference type="SUPFAM" id="SSF47413">
    <property type="entry name" value="lambda repressor-like DNA-binding domains"/>
    <property type="match status" value="1"/>
</dbReference>
<proteinExistence type="predicted"/>
<protein>
    <submittedName>
        <fullName evidence="4">Helix-turn-helix domain-containing protein</fullName>
    </submittedName>
</protein>
<reference evidence="5" key="1">
    <citation type="journal article" date="2019" name="Int. J. Syst. Evol. Microbiol.">
        <title>The Global Catalogue of Microorganisms (GCM) 10K type strain sequencing project: providing services to taxonomists for standard genome sequencing and annotation.</title>
        <authorList>
            <consortium name="The Broad Institute Genomics Platform"/>
            <consortium name="The Broad Institute Genome Sequencing Center for Infectious Disease"/>
            <person name="Wu L."/>
            <person name="Ma J."/>
        </authorList>
    </citation>
    <scope>NUCLEOTIDE SEQUENCE [LARGE SCALE GENOMIC DNA]</scope>
    <source>
        <strain evidence="5">CCUG 59189</strain>
    </source>
</reference>
<feature type="transmembrane region" description="Helical" evidence="2">
    <location>
        <begin position="165"/>
        <end position="192"/>
    </location>
</feature>
<sequence>MGFADKLQKYRKQNGMSQENLAEVIGVSRQAVSKWEYSLSYPDLDKLVKISELFHVSLDQLVKDTPVFDPPAFNETQDQNQNEGHGLSAPPHDRFGYYHYEYKSKTTCFGVPLVHIHFGRRPCVAKGIIAVGNIAIGALSCGIVALGGLCIGAIGVGLISLAGLALGLLLAIGGLAAGAVAVGGFALGVVAIGGLSMGMFALGGSAIASKIAIGGYASGHIAIGDTVKGAYTLMVDNHDFSSIPAEKVRQIINQEYPNLWKHLVDQIVAIFGS</sequence>
<dbReference type="PANTHER" id="PTHR46558:SF13">
    <property type="entry name" value="HTH-TYPE TRANSCRIPTIONAL REGULATOR IMMR"/>
    <property type="match status" value="1"/>
</dbReference>
<dbReference type="SMART" id="SM00530">
    <property type="entry name" value="HTH_XRE"/>
    <property type="match status" value="1"/>
</dbReference>
<dbReference type="CDD" id="cd00093">
    <property type="entry name" value="HTH_XRE"/>
    <property type="match status" value="1"/>
</dbReference>
<evidence type="ECO:0000256" key="2">
    <source>
        <dbReference type="SAM" id="Phobius"/>
    </source>
</evidence>
<dbReference type="Proteomes" id="UP001597262">
    <property type="component" value="Unassembled WGS sequence"/>
</dbReference>
<name>A0ABW3RXT0_9BACL</name>
<dbReference type="PROSITE" id="PS50943">
    <property type="entry name" value="HTH_CROC1"/>
    <property type="match status" value="1"/>
</dbReference>
<evidence type="ECO:0000313" key="4">
    <source>
        <dbReference type="EMBL" id="MFD1176817.1"/>
    </source>
</evidence>
<keyword evidence="5" id="KW-1185">Reference proteome</keyword>
<dbReference type="Gene3D" id="1.10.260.40">
    <property type="entry name" value="lambda repressor-like DNA-binding domains"/>
    <property type="match status" value="1"/>
</dbReference>
<keyword evidence="2" id="KW-0472">Membrane</keyword>
<feature type="domain" description="HTH cro/C1-type" evidence="3">
    <location>
        <begin position="7"/>
        <end position="61"/>
    </location>
</feature>
<accession>A0ABW3RXT0</accession>